<dbReference type="PANTHER" id="PTHR42850">
    <property type="entry name" value="METALLOPHOSPHOESTERASE"/>
    <property type="match status" value="1"/>
</dbReference>
<organism evidence="2 3">
    <name type="scientific">Halomonas binhaiensis</name>
    <dbReference type="NCBI Taxonomy" id="2562282"/>
    <lineage>
        <taxon>Bacteria</taxon>
        <taxon>Pseudomonadati</taxon>
        <taxon>Pseudomonadota</taxon>
        <taxon>Gammaproteobacteria</taxon>
        <taxon>Oceanospirillales</taxon>
        <taxon>Halomonadaceae</taxon>
        <taxon>Halomonas</taxon>
    </lineage>
</organism>
<gene>
    <name evidence="2" type="ORF">E4T21_12840</name>
</gene>
<dbReference type="InterPro" id="IPR050126">
    <property type="entry name" value="Ap4A_hydrolase"/>
</dbReference>
<dbReference type="AlphaFoldDB" id="A0A856QW81"/>
<dbReference type="GO" id="GO:0016791">
    <property type="term" value="F:phosphatase activity"/>
    <property type="evidence" value="ECO:0007669"/>
    <property type="project" value="TreeGrafter"/>
</dbReference>
<name>A0A856QW81_9GAMM</name>
<feature type="domain" description="Calcineurin-like phosphoesterase" evidence="1">
    <location>
        <begin position="27"/>
        <end position="163"/>
    </location>
</feature>
<sequence length="354" mass="39957">MCCVASWAGATGWEIEVTANVLEGYDLIGDVHGCGATLAVLLERLGYHLKGGVYRHPRRKVVFLGDLIDRGPRIRLAVSIAKRMVEEGEAYIVLGNHEINALSYTQKAPPGLEREWLRPHTPRHNRIIKETLDQYHDHPQEWDDALSWFASLPLCLDIDGIRVVHACWDHARVDRLRELNPDTCIDAEFLVRASIPDTEEFDILERLTRGGAIKLPQGVVIHSGDGFSRRTFRTHFWAQDPITWGDVVFQPDNLPQGLEGRPLSGEEKASLSYYGPDEPPLFIGHYWCEGIPALPAPNIACLDYSAVKFGRLVAYRHSFASYAKTGRLDADNFIWVPVPRDANARLTPREMEFD</sequence>
<keyword evidence="3" id="KW-1185">Reference proteome</keyword>
<evidence type="ECO:0000313" key="2">
    <source>
        <dbReference type="EMBL" id="QEM84084.2"/>
    </source>
</evidence>
<evidence type="ECO:0000259" key="1">
    <source>
        <dbReference type="Pfam" id="PF00149"/>
    </source>
</evidence>
<dbReference type="EMBL" id="CP038437">
    <property type="protein sequence ID" value="QEM84084.2"/>
    <property type="molecule type" value="Genomic_DNA"/>
</dbReference>
<accession>A0A856QW81</accession>
<reference evidence="2" key="1">
    <citation type="submission" date="2021-02" db="EMBL/GenBank/DDBJ databases">
        <title>Strain Y2R2, a novel species of the genus Halomonas.</title>
        <authorList>
            <person name="Huang H."/>
        </authorList>
    </citation>
    <scope>NUCLEOTIDE SEQUENCE</scope>
    <source>
        <strain evidence="2">Y2R2</strain>
    </source>
</reference>
<dbReference type="PANTHER" id="PTHR42850:SF7">
    <property type="entry name" value="BIS(5'-NUCLEOSYL)-TETRAPHOSPHATASE PRPE [ASYMMETRICAL]"/>
    <property type="match status" value="1"/>
</dbReference>
<evidence type="ECO:0000313" key="3">
    <source>
        <dbReference type="Proteomes" id="UP000324285"/>
    </source>
</evidence>
<protein>
    <submittedName>
        <fullName evidence="2">Metallophosphoesterase</fullName>
    </submittedName>
</protein>
<dbReference type="InterPro" id="IPR004843">
    <property type="entry name" value="Calcineurin-like_PHP"/>
</dbReference>
<dbReference type="GO" id="GO:0005737">
    <property type="term" value="C:cytoplasm"/>
    <property type="evidence" value="ECO:0007669"/>
    <property type="project" value="TreeGrafter"/>
</dbReference>
<dbReference type="Proteomes" id="UP000324285">
    <property type="component" value="Chromosome"/>
</dbReference>
<dbReference type="InterPro" id="IPR029052">
    <property type="entry name" value="Metallo-depent_PP-like"/>
</dbReference>
<dbReference type="Pfam" id="PF00149">
    <property type="entry name" value="Metallophos"/>
    <property type="match status" value="1"/>
</dbReference>
<dbReference type="SUPFAM" id="SSF56300">
    <property type="entry name" value="Metallo-dependent phosphatases"/>
    <property type="match status" value="1"/>
</dbReference>
<proteinExistence type="predicted"/>
<dbReference type="Gene3D" id="3.60.21.10">
    <property type="match status" value="1"/>
</dbReference>
<dbReference type="KEGG" id="hbh:E4T21_12840"/>